<sequence length="529" mass="61419">MWPSNDLERTPQESIDYEKRYYSDPMKGGGLHDFSPKKDRIKVEKILNPWASYPRLWNKIFLVSCVIGLTIDPLFLYIPIINDDKKCLEMDYHMKNVALVLRSLTDFAYVLHLIFRLRSALVMSKELGISIFTGLPWSYLLIDVLAILPLPQVVVLVYFSKIAGSKSLTARKFINLLLLLQYVPRILRVYLSAKELGRTFDSLTRRVWVRGAFFFFLYIIFGHVFGALWYFYAIFRETACWHLACKSFPGCIPSPFDCRGNTLMKNLTYLNEFCPTDPPNPAVFNFGIFADAIESRIVCKTDFLRKFSSSFWWGLRNLSSFGQNLDTSSNVQENFFAVLISILGLLLFLYLIGNLQTYMQLATTKSEEARQKISIKRPEIDSYLSNHGLPAHKKKVIMRYLTRTIKEEKDFDVKHLFSLLEEHAEHGQQKSETFAAWVTKILDVKKHERNTTEHKAELWILKNRIPLDIRPKIMRYVRLRLQEGKDVDIAHLLHILPLSLGMSIKKHICFPMLKKVSSSVTQSNNEMQS</sequence>
<keyword evidence="1" id="KW-0813">Transport</keyword>
<evidence type="ECO:0000313" key="3">
    <source>
        <dbReference type="EMBL" id="PON97036.1"/>
    </source>
</evidence>
<dbReference type="GO" id="GO:0016020">
    <property type="term" value="C:membrane"/>
    <property type="evidence" value="ECO:0007669"/>
    <property type="project" value="UniProtKB-SubCell"/>
</dbReference>
<proteinExistence type="predicted"/>
<dbReference type="OrthoDB" id="1182028at2759"/>
<dbReference type="PANTHER" id="PTHR45651:SF68">
    <property type="entry name" value="ION TRANSPORT DOMAIN-CONTAINING PROTEIN"/>
    <property type="match status" value="1"/>
</dbReference>
<dbReference type="Proteomes" id="UP000237000">
    <property type="component" value="Unassembled WGS sequence"/>
</dbReference>
<name>A0A2P5FGZ2_TREOI</name>
<dbReference type="SUPFAM" id="SSF81324">
    <property type="entry name" value="Voltage-gated potassium channels"/>
    <property type="match status" value="1"/>
</dbReference>
<feature type="transmembrane region" description="Helical" evidence="2">
    <location>
        <begin position="137"/>
        <end position="160"/>
    </location>
</feature>
<reference evidence="4" key="1">
    <citation type="submission" date="2016-06" db="EMBL/GenBank/DDBJ databases">
        <title>Parallel loss of symbiosis genes in relatives of nitrogen-fixing non-legume Parasponia.</title>
        <authorList>
            <person name="Van Velzen R."/>
            <person name="Holmer R."/>
            <person name="Bu F."/>
            <person name="Rutten L."/>
            <person name="Van Zeijl A."/>
            <person name="Liu W."/>
            <person name="Santuari L."/>
            <person name="Cao Q."/>
            <person name="Sharma T."/>
            <person name="Shen D."/>
            <person name="Roswanjaya Y."/>
            <person name="Wardhani T."/>
            <person name="Kalhor M.S."/>
            <person name="Jansen J."/>
            <person name="Van den Hoogen J."/>
            <person name="Gungor B."/>
            <person name="Hartog M."/>
            <person name="Hontelez J."/>
            <person name="Verver J."/>
            <person name="Yang W.-C."/>
            <person name="Schijlen E."/>
            <person name="Repin R."/>
            <person name="Schilthuizen M."/>
            <person name="Schranz E."/>
            <person name="Heidstra R."/>
            <person name="Miyata K."/>
            <person name="Fedorova E."/>
            <person name="Kohlen W."/>
            <person name="Bisseling T."/>
            <person name="Smit S."/>
            <person name="Geurts R."/>
        </authorList>
    </citation>
    <scope>NUCLEOTIDE SEQUENCE [LARGE SCALE GENOMIC DNA]</scope>
    <source>
        <strain evidence="4">cv. RG33-2</strain>
    </source>
</reference>
<dbReference type="AlphaFoldDB" id="A0A2P5FGZ2"/>
<evidence type="ECO:0000256" key="2">
    <source>
        <dbReference type="SAM" id="Phobius"/>
    </source>
</evidence>
<feature type="transmembrane region" description="Helical" evidence="2">
    <location>
        <begin position="335"/>
        <end position="353"/>
    </location>
</feature>
<feature type="transmembrane region" description="Helical" evidence="2">
    <location>
        <begin position="172"/>
        <end position="191"/>
    </location>
</feature>
<gene>
    <name evidence="3" type="ORF">TorRG33x02_070860</name>
</gene>
<keyword evidence="2" id="KW-1133">Transmembrane helix</keyword>
<evidence type="ECO:0000256" key="1">
    <source>
        <dbReference type="ARBA" id="ARBA00023303"/>
    </source>
</evidence>
<dbReference type="InParanoid" id="A0A2P5FGZ2"/>
<dbReference type="EMBL" id="JXTC01000034">
    <property type="protein sequence ID" value="PON97036.1"/>
    <property type="molecule type" value="Genomic_DNA"/>
</dbReference>
<dbReference type="PANTHER" id="PTHR45651">
    <property type="entry name" value="CYCLIC NUCLEOTIDE-GATED ION CHANNEL 15-RELATED-RELATED"/>
    <property type="match status" value="1"/>
</dbReference>
<keyword evidence="4" id="KW-1185">Reference proteome</keyword>
<keyword evidence="1" id="KW-0407">Ion channel</keyword>
<dbReference type="Gene3D" id="1.10.287.70">
    <property type="match status" value="1"/>
</dbReference>
<keyword evidence="2" id="KW-0472">Membrane</keyword>
<comment type="caution">
    <text evidence="3">The sequence shown here is derived from an EMBL/GenBank/DDBJ whole genome shotgun (WGS) entry which is preliminary data.</text>
</comment>
<keyword evidence="2" id="KW-0812">Transmembrane</keyword>
<feature type="transmembrane region" description="Helical" evidence="2">
    <location>
        <begin position="211"/>
        <end position="232"/>
    </location>
</feature>
<accession>A0A2P5FGZ2</accession>
<keyword evidence="1" id="KW-0406">Ion transport</keyword>
<dbReference type="GO" id="GO:0034220">
    <property type="term" value="P:monoatomic ion transmembrane transport"/>
    <property type="evidence" value="ECO:0007669"/>
    <property type="project" value="UniProtKB-KW"/>
</dbReference>
<dbReference type="STRING" id="63057.A0A2P5FGZ2"/>
<protein>
    <submittedName>
        <fullName evidence="3">Ion transport domain containing protein</fullName>
    </submittedName>
</protein>
<feature type="transmembrane region" description="Helical" evidence="2">
    <location>
        <begin position="60"/>
        <end position="78"/>
    </location>
</feature>
<organism evidence="3 4">
    <name type="scientific">Trema orientale</name>
    <name type="common">Charcoal tree</name>
    <name type="synonym">Celtis orientalis</name>
    <dbReference type="NCBI Taxonomy" id="63057"/>
    <lineage>
        <taxon>Eukaryota</taxon>
        <taxon>Viridiplantae</taxon>
        <taxon>Streptophyta</taxon>
        <taxon>Embryophyta</taxon>
        <taxon>Tracheophyta</taxon>
        <taxon>Spermatophyta</taxon>
        <taxon>Magnoliopsida</taxon>
        <taxon>eudicotyledons</taxon>
        <taxon>Gunneridae</taxon>
        <taxon>Pentapetalae</taxon>
        <taxon>rosids</taxon>
        <taxon>fabids</taxon>
        <taxon>Rosales</taxon>
        <taxon>Cannabaceae</taxon>
        <taxon>Trema</taxon>
    </lineage>
</organism>
<evidence type="ECO:0000313" key="4">
    <source>
        <dbReference type="Proteomes" id="UP000237000"/>
    </source>
</evidence>